<dbReference type="AlphaFoldDB" id="A0A9N9RKI6"/>
<sequence>MWVQYFLLLLTNLVITINARTYVIIDEKIEKCVVEGYDPNFEIYDISGLKIIPENDTHTFINGKMIQRVEVKSPWALHVHMEHYDRGEWLLQAFSKNFTDFCPEFKSPIQPWYYATKHLKGCPTPVGHVHEFNMIPLELSEYLLKAIPPHYMGKWSPWFLHTHLEHLTQGKWLLQAFTKNISDFCPELKSPLQPWYYATKNLKGCPVPAGHVWELNMIPLELTEMLMKAIPSHYVGRWRAVINRKFMVDGV</sequence>
<keyword evidence="1" id="KW-0732">Signal</keyword>
<proteinExistence type="predicted"/>
<accession>A0A9N9RKI6</accession>
<evidence type="ECO:0000313" key="2">
    <source>
        <dbReference type="EMBL" id="CAG9798440.1"/>
    </source>
</evidence>
<keyword evidence="3" id="KW-1185">Reference proteome</keyword>
<feature type="chain" id="PRO_5040453916" evidence="1">
    <location>
        <begin position="20"/>
        <end position="251"/>
    </location>
</feature>
<dbReference type="OrthoDB" id="7724124at2759"/>
<dbReference type="Proteomes" id="UP001153620">
    <property type="component" value="Chromosome 1"/>
</dbReference>
<evidence type="ECO:0000256" key="1">
    <source>
        <dbReference type="SAM" id="SignalP"/>
    </source>
</evidence>
<protein>
    <submittedName>
        <fullName evidence="2">Uncharacterized protein</fullName>
    </submittedName>
</protein>
<organism evidence="2 3">
    <name type="scientific">Chironomus riparius</name>
    <dbReference type="NCBI Taxonomy" id="315576"/>
    <lineage>
        <taxon>Eukaryota</taxon>
        <taxon>Metazoa</taxon>
        <taxon>Ecdysozoa</taxon>
        <taxon>Arthropoda</taxon>
        <taxon>Hexapoda</taxon>
        <taxon>Insecta</taxon>
        <taxon>Pterygota</taxon>
        <taxon>Neoptera</taxon>
        <taxon>Endopterygota</taxon>
        <taxon>Diptera</taxon>
        <taxon>Nematocera</taxon>
        <taxon>Chironomoidea</taxon>
        <taxon>Chironomidae</taxon>
        <taxon>Chironominae</taxon>
        <taxon>Chironomus</taxon>
    </lineage>
</organism>
<dbReference type="EMBL" id="OU895877">
    <property type="protein sequence ID" value="CAG9798440.1"/>
    <property type="molecule type" value="Genomic_DNA"/>
</dbReference>
<feature type="signal peptide" evidence="1">
    <location>
        <begin position="1"/>
        <end position="19"/>
    </location>
</feature>
<reference evidence="2" key="1">
    <citation type="submission" date="2022-01" db="EMBL/GenBank/DDBJ databases">
        <authorList>
            <person name="King R."/>
        </authorList>
    </citation>
    <scope>NUCLEOTIDE SEQUENCE</scope>
</reference>
<evidence type="ECO:0000313" key="3">
    <source>
        <dbReference type="Proteomes" id="UP001153620"/>
    </source>
</evidence>
<reference evidence="2" key="2">
    <citation type="submission" date="2022-10" db="EMBL/GenBank/DDBJ databases">
        <authorList>
            <consortium name="ENA_rothamsted_submissions"/>
            <consortium name="culmorum"/>
            <person name="King R."/>
        </authorList>
    </citation>
    <scope>NUCLEOTIDE SEQUENCE</scope>
</reference>
<name>A0A9N9RKI6_9DIPT</name>
<gene>
    <name evidence="2" type="ORF">CHIRRI_LOCUS1422</name>
</gene>